<feature type="transmembrane region" description="Helical" evidence="7">
    <location>
        <begin position="377"/>
        <end position="398"/>
    </location>
</feature>
<dbReference type="AlphaFoldDB" id="A0A6P1E088"/>
<evidence type="ECO:0000256" key="1">
    <source>
        <dbReference type="ARBA" id="ARBA00004141"/>
    </source>
</evidence>
<dbReference type="GO" id="GO:0015648">
    <property type="term" value="F:lipid-linked peptidoglycan transporter activity"/>
    <property type="evidence" value="ECO:0007669"/>
    <property type="project" value="TreeGrafter"/>
</dbReference>
<feature type="transmembrane region" description="Helical" evidence="7">
    <location>
        <begin position="344"/>
        <end position="365"/>
    </location>
</feature>
<keyword evidence="2 7" id="KW-0812">Transmembrane</keyword>
<feature type="transmembrane region" description="Helical" evidence="7">
    <location>
        <begin position="146"/>
        <end position="164"/>
    </location>
</feature>
<evidence type="ECO:0000256" key="6">
    <source>
        <dbReference type="SAM" id="MobiDB-lite"/>
    </source>
</evidence>
<dbReference type="EMBL" id="JAAIJR010000118">
    <property type="protein sequence ID" value="NEX22701.1"/>
    <property type="molecule type" value="Genomic_DNA"/>
</dbReference>
<dbReference type="GO" id="GO:0051301">
    <property type="term" value="P:cell division"/>
    <property type="evidence" value="ECO:0007669"/>
    <property type="project" value="InterPro"/>
</dbReference>
<proteinExistence type="predicted"/>
<feature type="region of interest" description="Disordered" evidence="6">
    <location>
        <begin position="435"/>
        <end position="474"/>
    </location>
</feature>
<evidence type="ECO:0000256" key="4">
    <source>
        <dbReference type="ARBA" id="ARBA00022989"/>
    </source>
</evidence>
<sequence length="474" mass="50895">MSVKGKAPSRPTTLSEAWALRWPERHLLTICALAISLGFMMVLGSGYAEGQPFKVMDLAPFAIYGACLAVMHITLVAARFHGDQILLSSLAFLAGFGLLAQYRMGTLDLSDPTSASLYLFPGSIALMLAVCLALMRGRYERLKDGLWIWAGLSLLLVAALLALGQRYRGGVYGAGLITPTEFLKVTVVLFLASFVDRNAKPLANWGKGFPRPPLKALLPLGVFWAGLTALLLLQRDLGMFVILSVTLLVMLLVGTQRLGYMVLGGLAATAAGYLMLSLFSHGQRRIQAWLMPFEDPTGNSWQILQGLTGMYSGGLWGEGFGEGNPEYTPIAQSDFIYSVIGEELGFVGCTLIVIFFLIFFSRGLGIADQTRSNFGRLVCIGLTTVLATQTFLNLGGVTKFIPLTGITLPFISHGGSSLVTSFISLGLLLAISEGPAKTQGAGTRKKTATRPESGDTKQKRPASKKKPTAKAKAE</sequence>
<name>A0A6P1E088_9GAMM</name>
<comment type="subcellular location">
    <subcellularLocation>
        <location evidence="1">Membrane</location>
        <topology evidence="1">Multi-pass membrane protein</topology>
    </subcellularLocation>
</comment>
<reference evidence="8 9" key="2">
    <citation type="submission" date="2020-02" db="EMBL/GenBank/DDBJ databases">
        <title>Genome sequences of Thiorhodococcus mannitoliphagus and Thiorhodococcus minor, purple sulfur photosynthetic bacteria in the gammaproteobacterial family, Chromatiaceae.</title>
        <authorList>
            <person name="Aviles F.A."/>
            <person name="Meyer T.E."/>
            <person name="Kyndt J.A."/>
        </authorList>
    </citation>
    <scope>NUCLEOTIDE SEQUENCE [LARGE SCALE GENOMIC DNA]</scope>
    <source>
        <strain evidence="8 9">DSM 18266</strain>
    </source>
</reference>
<dbReference type="Proteomes" id="UP000471640">
    <property type="component" value="Unassembled WGS sequence"/>
</dbReference>
<comment type="caution">
    <text evidence="8">The sequence shown here is derived from an EMBL/GenBank/DDBJ whole genome shotgun (WGS) entry which is preliminary data.</text>
</comment>
<evidence type="ECO:0000313" key="8">
    <source>
        <dbReference type="EMBL" id="NEX22701.1"/>
    </source>
</evidence>
<feature type="transmembrane region" description="Helical" evidence="7">
    <location>
        <begin position="170"/>
        <end position="195"/>
    </location>
</feature>
<gene>
    <name evidence="8" type="ORF">G3480_20725</name>
</gene>
<feature type="transmembrane region" description="Helical" evidence="7">
    <location>
        <begin position="115"/>
        <end position="134"/>
    </location>
</feature>
<dbReference type="GO" id="GO:0032153">
    <property type="term" value="C:cell division site"/>
    <property type="evidence" value="ECO:0007669"/>
    <property type="project" value="TreeGrafter"/>
</dbReference>
<dbReference type="PANTHER" id="PTHR30474:SF3">
    <property type="entry name" value="PEPTIDOGLYCAN GLYCOSYLTRANSFERASE RODA"/>
    <property type="match status" value="1"/>
</dbReference>
<feature type="transmembrane region" description="Helical" evidence="7">
    <location>
        <begin position="59"/>
        <end position="78"/>
    </location>
</feature>
<feature type="transmembrane region" description="Helical" evidence="7">
    <location>
        <begin position="216"/>
        <end position="233"/>
    </location>
</feature>
<dbReference type="PANTHER" id="PTHR30474">
    <property type="entry name" value="CELL CYCLE PROTEIN"/>
    <property type="match status" value="1"/>
</dbReference>
<evidence type="ECO:0000256" key="5">
    <source>
        <dbReference type="ARBA" id="ARBA00023136"/>
    </source>
</evidence>
<accession>A0A6P1E088</accession>
<dbReference type="Pfam" id="PF01098">
    <property type="entry name" value="FTSW_RODA_SPOVE"/>
    <property type="match status" value="1"/>
</dbReference>
<organism evidence="8 9">
    <name type="scientific">Thiorhodococcus mannitoliphagus</name>
    <dbReference type="NCBI Taxonomy" id="329406"/>
    <lineage>
        <taxon>Bacteria</taxon>
        <taxon>Pseudomonadati</taxon>
        <taxon>Pseudomonadota</taxon>
        <taxon>Gammaproteobacteria</taxon>
        <taxon>Chromatiales</taxon>
        <taxon>Chromatiaceae</taxon>
        <taxon>Thiorhodococcus</taxon>
    </lineage>
</organism>
<protein>
    <submittedName>
        <fullName evidence="8">FtsW/RodA/SpoVE family cell cycle protein</fullName>
    </submittedName>
</protein>
<evidence type="ECO:0000256" key="7">
    <source>
        <dbReference type="SAM" id="Phobius"/>
    </source>
</evidence>
<keyword evidence="5 7" id="KW-0472">Membrane</keyword>
<evidence type="ECO:0000313" key="9">
    <source>
        <dbReference type="Proteomes" id="UP000471640"/>
    </source>
</evidence>
<feature type="transmembrane region" description="Helical" evidence="7">
    <location>
        <begin position="410"/>
        <end position="431"/>
    </location>
</feature>
<reference evidence="9" key="1">
    <citation type="journal article" date="2020" name="Microbiol. Resour. Announc.">
        <title>Draft Genome Sequences of Thiorhodococcus mannitoliphagus and Thiorhodococcus minor, Purple Sulfur Photosynthetic Bacteria in the Gammaproteobacterial Family Chromatiaceae.</title>
        <authorList>
            <person name="Aviles F.A."/>
            <person name="Meyer T.E."/>
            <person name="Kyndt J.A."/>
        </authorList>
    </citation>
    <scope>NUCLEOTIDE SEQUENCE [LARGE SCALE GENOMIC DNA]</scope>
    <source>
        <strain evidence="9">DSM 18266</strain>
    </source>
</reference>
<keyword evidence="4 7" id="KW-1133">Transmembrane helix</keyword>
<evidence type="ECO:0000256" key="3">
    <source>
        <dbReference type="ARBA" id="ARBA00022960"/>
    </source>
</evidence>
<evidence type="ECO:0000256" key="2">
    <source>
        <dbReference type="ARBA" id="ARBA00022692"/>
    </source>
</evidence>
<keyword evidence="3" id="KW-0133">Cell shape</keyword>
<feature type="transmembrane region" description="Helical" evidence="7">
    <location>
        <begin position="262"/>
        <end position="282"/>
    </location>
</feature>
<dbReference type="GO" id="GO:0008360">
    <property type="term" value="P:regulation of cell shape"/>
    <property type="evidence" value="ECO:0007669"/>
    <property type="project" value="UniProtKB-KW"/>
</dbReference>
<keyword evidence="9" id="KW-1185">Reference proteome</keyword>
<dbReference type="GO" id="GO:0005886">
    <property type="term" value="C:plasma membrane"/>
    <property type="evidence" value="ECO:0007669"/>
    <property type="project" value="TreeGrafter"/>
</dbReference>
<feature type="transmembrane region" description="Helical" evidence="7">
    <location>
        <begin position="85"/>
        <end position="103"/>
    </location>
</feature>
<feature type="compositionally biased region" description="Basic residues" evidence="6">
    <location>
        <begin position="459"/>
        <end position="474"/>
    </location>
</feature>
<feature type="transmembrane region" description="Helical" evidence="7">
    <location>
        <begin position="239"/>
        <end position="255"/>
    </location>
</feature>
<dbReference type="RefSeq" id="WP_164655793.1">
    <property type="nucleotide sequence ID" value="NZ_JAAIJR010000118.1"/>
</dbReference>
<feature type="transmembrane region" description="Helical" evidence="7">
    <location>
        <begin position="27"/>
        <end position="47"/>
    </location>
</feature>
<dbReference type="InterPro" id="IPR001182">
    <property type="entry name" value="FtsW/RodA"/>
</dbReference>